<evidence type="ECO:0000256" key="1">
    <source>
        <dbReference type="ARBA" id="ARBA00012104"/>
    </source>
</evidence>
<dbReference type="Pfam" id="PF08543">
    <property type="entry name" value="Phos_pyr_kin"/>
    <property type="match status" value="1"/>
</dbReference>
<dbReference type="PATRIC" id="fig|413882.6.peg.263"/>
<sequence>MSAPRHVLTIQSHVAYGHVGNAAAVFPLQRLGLDPVVIHTVQFSNHTGYGEFKGQVFSADHVLDVLDGLRAREVLQQCEAVLSGYLGDAAIGEAILQAVAEIRAARGEMLYCCDPVMGDTGRGLFVRPGIPEFHRLRAVAQADLITPNQFEFEQLLGRPVVSREDAVTAARSMAPKAVVITSLRTPDVPPDRLETLAVTHDGAWSVSTPFVPLTPLPNGMGDVFSALLLGRLLNGDELPDALSHAVSALYTLVLHTVPGSRDLPLIAQQCQLVEPTQRFEAQPLDVTTPWGGPGSLL</sequence>
<evidence type="ECO:0000256" key="5">
    <source>
        <dbReference type="ARBA" id="ARBA00022840"/>
    </source>
</evidence>
<dbReference type="KEGG" id="pbh:AAW51_0254"/>
<dbReference type="OrthoDB" id="9800808at2"/>
<feature type="domain" description="Pyridoxamine kinase/Phosphomethylpyrimidine kinase" evidence="6">
    <location>
        <begin position="77"/>
        <end position="253"/>
    </location>
</feature>
<dbReference type="NCBIfam" id="TIGR00687">
    <property type="entry name" value="pyridox_kin"/>
    <property type="match status" value="1"/>
</dbReference>
<gene>
    <name evidence="7" type="primary">pdxK</name>
    <name evidence="7" type="ORF">AAW51_0254</name>
</gene>
<dbReference type="NCBIfam" id="NF004398">
    <property type="entry name" value="PRK05756.1"/>
    <property type="match status" value="1"/>
</dbReference>
<dbReference type="GO" id="GO:0005829">
    <property type="term" value="C:cytosol"/>
    <property type="evidence" value="ECO:0007669"/>
    <property type="project" value="TreeGrafter"/>
</dbReference>
<dbReference type="AlphaFoldDB" id="A0A0G3BK67"/>
<evidence type="ECO:0000256" key="3">
    <source>
        <dbReference type="ARBA" id="ARBA00022741"/>
    </source>
</evidence>
<dbReference type="PANTHER" id="PTHR10534">
    <property type="entry name" value="PYRIDOXAL KINASE"/>
    <property type="match status" value="1"/>
</dbReference>
<proteinExistence type="predicted"/>
<dbReference type="InterPro" id="IPR029056">
    <property type="entry name" value="Ribokinase-like"/>
</dbReference>
<keyword evidence="8" id="KW-1185">Reference proteome</keyword>
<dbReference type="GO" id="GO:0008478">
    <property type="term" value="F:pyridoxal kinase activity"/>
    <property type="evidence" value="ECO:0007669"/>
    <property type="project" value="UniProtKB-EC"/>
</dbReference>
<keyword evidence="5" id="KW-0067">ATP-binding</keyword>
<dbReference type="EC" id="2.7.1.35" evidence="1"/>
<accession>A0A0G3BK67</accession>
<dbReference type="CDD" id="cd01173">
    <property type="entry name" value="pyridoxal_pyridoxamine_kinase"/>
    <property type="match status" value="1"/>
</dbReference>
<dbReference type="SUPFAM" id="SSF53613">
    <property type="entry name" value="Ribokinase-like"/>
    <property type="match status" value="1"/>
</dbReference>
<evidence type="ECO:0000256" key="4">
    <source>
        <dbReference type="ARBA" id="ARBA00022777"/>
    </source>
</evidence>
<dbReference type="InterPro" id="IPR013749">
    <property type="entry name" value="PM/HMP-P_kinase-1"/>
</dbReference>
<dbReference type="RefSeq" id="WP_047193176.1">
    <property type="nucleotide sequence ID" value="NZ_CP011371.1"/>
</dbReference>
<keyword evidence="3" id="KW-0547">Nucleotide-binding</keyword>
<keyword evidence="2" id="KW-0808">Transferase</keyword>
<dbReference type="Gene3D" id="3.40.1190.20">
    <property type="match status" value="1"/>
</dbReference>
<name>A0A0G3BK67_9BURK</name>
<reference evidence="7 8" key="1">
    <citation type="submission" date="2015-05" db="EMBL/GenBank/DDBJ databases">
        <authorList>
            <person name="Tang B."/>
            <person name="Yu Y."/>
        </authorList>
    </citation>
    <scope>NUCLEOTIDE SEQUENCE [LARGE SCALE GENOMIC DNA]</scope>
    <source>
        <strain evidence="7 8">DSM 7029</strain>
    </source>
</reference>
<dbReference type="InterPro" id="IPR004625">
    <property type="entry name" value="PyrdxlKinase"/>
</dbReference>
<protein>
    <recommendedName>
        <fullName evidence="1">pyridoxal kinase</fullName>
        <ecNumber evidence="1">2.7.1.35</ecNumber>
    </recommendedName>
</protein>
<dbReference type="STRING" id="413882.AAW51_0254"/>
<dbReference type="EMBL" id="CP011371">
    <property type="protein sequence ID" value="AKJ26945.1"/>
    <property type="molecule type" value="Genomic_DNA"/>
</dbReference>
<dbReference type="GO" id="GO:0005524">
    <property type="term" value="F:ATP binding"/>
    <property type="evidence" value="ECO:0007669"/>
    <property type="project" value="UniProtKB-KW"/>
</dbReference>
<dbReference type="GO" id="GO:0009443">
    <property type="term" value="P:pyridoxal 5'-phosphate salvage"/>
    <property type="evidence" value="ECO:0007669"/>
    <property type="project" value="InterPro"/>
</dbReference>
<dbReference type="PANTHER" id="PTHR10534:SF2">
    <property type="entry name" value="PYRIDOXAL KINASE"/>
    <property type="match status" value="1"/>
</dbReference>
<evidence type="ECO:0000256" key="2">
    <source>
        <dbReference type="ARBA" id="ARBA00022679"/>
    </source>
</evidence>
<keyword evidence="4 7" id="KW-0418">Kinase</keyword>
<evidence type="ECO:0000259" key="6">
    <source>
        <dbReference type="Pfam" id="PF08543"/>
    </source>
</evidence>
<evidence type="ECO:0000313" key="7">
    <source>
        <dbReference type="EMBL" id="AKJ26945.1"/>
    </source>
</evidence>
<evidence type="ECO:0000313" key="8">
    <source>
        <dbReference type="Proteomes" id="UP000035352"/>
    </source>
</evidence>
<dbReference type="Proteomes" id="UP000035352">
    <property type="component" value="Chromosome"/>
</dbReference>
<organism evidence="7 8">
    <name type="scientific">Caldimonas brevitalea</name>
    <dbReference type="NCBI Taxonomy" id="413882"/>
    <lineage>
        <taxon>Bacteria</taxon>
        <taxon>Pseudomonadati</taxon>
        <taxon>Pseudomonadota</taxon>
        <taxon>Betaproteobacteria</taxon>
        <taxon>Burkholderiales</taxon>
        <taxon>Sphaerotilaceae</taxon>
        <taxon>Caldimonas</taxon>
    </lineage>
</organism>